<feature type="repeat" description="PPR" evidence="2">
    <location>
        <begin position="351"/>
        <end position="385"/>
    </location>
</feature>
<keyword evidence="1" id="KW-0677">Repeat</keyword>
<reference evidence="5" key="2">
    <citation type="submission" date="2023-05" db="EMBL/GenBank/DDBJ databases">
        <authorList>
            <person name="Schelkunov M.I."/>
        </authorList>
    </citation>
    <scope>NUCLEOTIDE SEQUENCE</scope>
    <source>
        <strain evidence="5">Hsosn_3</strain>
        <tissue evidence="5">Leaf</tissue>
    </source>
</reference>
<dbReference type="InterPro" id="IPR033443">
    <property type="entry name" value="PROP1-like_PPR_dom"/>
</dbReference>
<reference evidence="5" key="1">
    <citation type="submission" date="2023-02" db="EMBL/GenBank/DDBJ databases">
        <title>Genome of toxic invasive species Heracleum sosnowskyi carries increased number of genes despite the absence of recent whole-genome duplications.</title>
        <authorList>
            <person name="Schelkunov M."/>
            <person name="Shtratnikova V."/>
            <person name="Makarenko M."/>
            <person name="Klepikova A."/>
            <person name="Omelchenko D."/>
            <person name="Novikova G."/>
            <person name="Obukhova E."/>
            <person name="Bogdanov V."/>
            <person name="Penin A."/>
            <person name="Logacheva M."/>
        </authorList>
    </citation>
    <scope>NUCLEOTIDE SEQUENCE</scope>
    <source>
        <strain evidence="5">Hsosn_3</strain>
        <tissue evidence="5">Leaf</tissue>
    </source>
</reference>
<protein>
    <submittedName>
        <fullName evidence="5">Pentatricopeptide repeat-containing protein, chloroplastic</fullName>
    </submittedName>
</protein>
<evidence type="ECO:0000256" key="1">
    <source>
        <dbReference type="ARBA" id="ARBA00022737"/>
    </source>
</evidence>
<organism evidence="5 6">
    <name type="scientific">Heracleum sosnowskyi</name>
    <dbReference type="NCBI Taxonomy" id="360622"/>
    <lineage>
        <taxon>Eukaryota</taxon>
        <taxon>Viridiplantae</taxon>
        <taxon>Streptophyta</taxon>
        <taxon>Embryophyta</taxon>
        <taxon>Tracheophyta</taxon>
        <taxon>Spermatophyta</taxon>
        <taxon>Magnoliopsida</taxon>
        <taxon>eudicotyledons</taxon>
        <taxon>Gunneridae</taxon>
        <taxon>Pentapetalae</taxon>
        <taxon>asterids</taxon>
        <taxon>campanulids</taxon>
        <taxon>Apiales</taxon>
        <taxon>Apiaceae</taxon>
        <taxon>Apioideae</taxon>
        <taxon>apioid superclade</taxon>
        <taxon>Tordylieae</taxon>
        <taxon>Tordyliinae</taxon>
        <taxon>Heracleum</taxon>
    </lineage>
</organism>
<feature type="compositionally biased region" description="Polar residues" evidence="3">
    <location>
        <begin position="23"/>
        <end position="38"/>
    </location>
</feature>
<dbReference type="PANTHER" id="PTHR47942">
    <property type="entry name" value="TETRATRICOPEPTIDE REPEAT (TPR)-LIKE SUPERFAMILY PROTEIN-RELATED"/>
    <property type="match status" value="1"/>
</dbReference>
<dbReference type="AlphaFoldDB" id="A0AAD8JCT4"/>
<feature type="repeat" description="PPR" evidence="2">
    <location>
        <begin position="386"/>
        <end position="420"/>
    </location>
</feature>
<gene>
    <name evidence="5" type="ORF">POM88_009983</name>
</gene>
<evidence type="ECO:0000313" key="5">
    <source>
        <dbReference type="EMBL" id="KAK1400120.1"/>
    </source>
</evidence>
<dbReference type="PROSITE" id="PS51375">
    <property type="entry name" value="PPR"/>
    <property type="match status" value="5"/>
</dbReference>
<dbReference type="EMBL" id="JAUIZM010000002">
    <property type="protein sequence ID" value="KAK1400120.1"/>
    <property type="molecule type" value="Genomic_DNA"/>
</dbReference>
<evidence type="ECO:0000256" key="3">
    <source>
        <dbReference type="SAM" id="MobiDB-lite"/>
    </source>
</evidence>
<evidence type="ECO:0000313" key="6">
    <source>
        <dbReference type="Proteomes" id="UP001237642"/>
    </source>
</evidence>
<feature type="repeat" description="PPR" evidence="2">
    <location>
        <begin position="534"/>
        <end position="568"/>
    </location>
</feature>
<keyword evidence="6" id="KW-1185">Reference proteome</keyword>
<feature type="repeat" description="PPR" evidence="2">
    <location>
        <begin position="569"/>
        <end position="603"/>
    </location>
</feature>
<feature type="domain" description="PROP1-like PPR" evidence="4">
    <location>
        <begin position="221"/>
        <end position="335"/>
    </location>
</feature>
<dbReference type="InterPro" id="IPR051222">
    <property type="entry name" value="PPR/CCM1_RNA-binding"/>
</dbReference>
<feature type="repeat" description="PPR" evidence="2">
    <location>
        <begin position="312"/>
        <end position="342"/>
    </location>
</feature>
<dbReference type="Pfam" id="PF13041">
    <property type="entry name" value="PPR_2"/>
    <property type="match status" value="1"/>
</dbReference>
<name>A0AAD8JCT4_9APIA</name>
<accession>A0AAD8JCT4</accession>
<dbReference type="InterPro" id="IPR011990">
    <property type="entry name" value="TPR-like_helical_dom_sf"/>
</dbReference>
<proteinExistence type="predicted"/>
<dbReference type="Pfam" id="PF17177">
    <property type="entry name" value="PPR_long"/>
    <property type="match status" value="1"/>
</dbReference>
<evidence type="ECO:0000259" key="4">
    <source>
        <dbReference type="Pfam" id="PF17177"/>
    </source>
</evidence>
<sequence>MKNTLLTVVCSSIITPPNPPNKPSLSTKHPHSKPSSTKPLLSTFRWDLPRFRNQNSLVYYADLASRLAEGEKMDDFLLIAETVVNSGVEASEFVKLIDVGLVSKGVVGLVRSGDVERVFEVLNCAKRLGISVLELFGGNEGNGNEALRRECRLVVERGGVEAVVEFLEMLNGFDFSVKGIVDPGEIIKICVAKRKPNVAIRCARIFPTAHILFCSIILEFGKKGDIMSAMDVFEASKQDMDRPNMYIYRTIIDVCGLCGDYLKSRSIYEDLLTQKITPNLYVFNSLMNVNARDLNYTLHIYKHMQTVGVAADVTSYNILLKSCCRASRVDLAQDIYKQARNLESTGVLKLDVFTYSTIIKAFADAKMWQMALEIKEDMLTAGVTPNTITWSSLINACSSAGLVDQSILLFEEMLLAGCTPNTQCCNIVLHACIEACQYDRAFRLFNNWKGSAADKFYSKDYQRKIDKGKDHLRKSYTMTGQDYGSDSDHVQFTRRVPFKPTTATYNILMKACGTDYMRAKALMNEMKAFGLSPNQISWSILIDIFGASRNVKGAMQILSSMRQAGIQPDVIAYTAVMKVCVQNQNLQFAFSLFEKMKRDQIQPNLVTYNTLLKARTRYGSLEEVRQCLYIYQDMRKAGYNSNDYYLKQLIEEWCEGILQGNNHNQVQHTSSSRTDSGGSQSLLLEKVAANLQKTGPESLAVDLRGLTKVEARIVVLAVLRMIKENYIPGNSLKDDMSIILGVQEVGSSDAKHDSVEDAIVKLLQDDLGLEVIFAATRSISLNSNSENTIAVGFPTQLESPTRRPADLHRLKVTRKSLYNWLQKRLGASTG</sequence>
<dbReference type="PANTHER" id="PTHR47942:SF50">
    <property type="entry name" value="OS03G0284900 PROTEIN"/>
    <property type="match status" value="1"/>
</dbReference>
<feature type="region of interest" description="Disordered" evidence="3">
    <location>
        <begin position="15"/>
        <end position="38"/>
    </location>
</feature>
<dbReference type="InterPro" id="IPR002885">
    <property type="entry name" value="PPR_rpt"/>
</dbReference>
<dbReference type="Gene3D" id="1.25.40.10">
    <property type="entry name" value="Tetratricopeptide repeat domain"/>
    <property type="match status" value="3"/>
</dbReference>
<dbReference type="NCBIfam" id="TIGR00756">
    <property type="entry name" value="PPR"/>
    <property type="match status" value="5"/>
</dbReference>
<dbReference type="Pfam" id="PF13812">
    <property type="entry name" value="PPR_3"/>
    <property type="match status" value="1"/>
</dbReference>
<dbReference type="Proteomes" id="UP001237642">
    <property type="component" value="Unassembled WGS sequence"/>
</dbReference>
<comment type="caution">
    <text evidence="5">The sequence shown here is derived from an EMBL/GenBank/DDBJ whole genome shotgun (WGS) entry which is preliminary data.</text>
</comment>
<evidence type="ECO:0000256" key="2">
    <source>
        <dbReference type="PROSITE-ProRule" id="PRU00708"/>
    </source>
</evidence>